<dbReference type="GO" id="GO:0004714">
    <property type="term" value="F:transmembrane receptor protein tyrosine kinase activity"/>
    <property type="evidence" value="ECO:0007669"/>
    <property type="project" value="TreeGrafter"/>
</dbReference>
<evidence type="ECO:0000313" key="2">
    <source>
        <dbReference type="Proteomes" id="UP000887561"/>
    </source>
</evidence>
<sequence length="78" mass="8829">VKIADFGLARELEHKERAIKLRKDQRLPIKWLAPETMIERACTKKSDVWAYGVLCWEIFSNGAAPYAGVGSNNIVARK</sequence>
<evidence type="ECO:0000259" key="1">
    <source>
        <dbReference type="PROSITE" id="PS50011"/>
    </source>
</evidence>
<dbReference type="Gene3D" id="1.10.510.10">
    <property type="entry name" value="Transferase(Phosphotransferase) domain 1"/>
    <property type="match status" value="1"/>
</dbReference>
<dbReference type="InterPro" id="IPR011009">
    <property type="entry name" value="Kinase-like_dom_sf"/>
</dbReference>
<proteinExistence type="predicted"/>
<dbReference type="PROSITE" id="PS50011">
    <property type="entry name" value="PROTEIN_KINASE_DOM"/>
    <property type="match status" value="1"/>
</dbReference>
<dbReference type="PANTHER" id="PTHR24416:SF611">
    <property type="entry name" value="TYROSINE-PROTEIN KINASE TRANSMEMBRANE RECEPTOR ROR"/>
    <property type="match status" value="1"/>
</dbReference>
<dbReference type="PRINTS" id="PR00109">
    <property type="entry name" value="TYRKINASE"/>
</dbReference>
<name>A0A915LH31_MELJA</name>
<dbReference type="SUPFAM" id="SSF56112">
    <property type="entry name" value="Protein kinase-like (PK-like)"/>
    <property type="match status" value="1"/>
</dbReference>
<dbReference type="AlphaFoldDB" id="A0A915LH31"/>
<dbReference type="GO" id="GO:0007169">
    <property type="term" value="P:cell surface receptor protein tyrosine kinase signaling pathway"/>
    <property type="evidence" value="ECO:0007669"/>
    <property type="project" value="TreeGrafter"/>
</dbReference>
<reference evidence="3" key="1">
    <citation type="submission" date="2022-11" db="UniProtKB">
        <authorList>
            <consortium name="WormBaseParasite"/>
        </authorList>
    </citation>
    <scope>IDENTIFICATION</scope>
</reference>
<accession>A0A915LH31</accession>
<evidence type="ECO:0000313" key="3">
    <source>
        <dbReference type="WBParaSite" id="scaffold11097_cov147.g15317"/>
    </source>
</evidence>
<keyword evidence="2" id="KW-1185">Reference proteome</keyword>
<dbReference type="GO" id="GO:0043235">
    <property type="term" value="C:receptor complex"/>
    <property type="evidence" value="ECO:0007669"/>
    <property type="project" value="TreeGrafter"/>
</dbReference>
<dbReference type="PANTHER" id="PTHR24416">
    <property type="entry name" value="TYROSINE-PROTEIN KINASE RECEPTOR"/>
    <property type="match status" value="1"/>
</dbReference>
<dbReference type="Proteomes" id="UP000887561">
    <property type="component" value="Unplaced"/>
</dbReference>
<dbReference type="WBParaSite" id="scaffold11097_cov147.g15317">
    <property type="protein sequence ID" value="scaffold11097_cov147.g15317"/>
    <property type="gene ID" value="scaffold11097_cov147.g15317"/>
</dbReference>
<dbReference type="InterPro" id="IPR001245">
    <property type="entry name" value="Ser-Thr/Tyr_kinase_cat_dom"/>
</dbReference>
<organism evidence="2 3">
    <name type="scientific">Meloidogyne javanica</name>
    <name type="common">Root-knot nematode worm</name>
    <dbReference type="NCBI Taxonomy" id="6303"/>
    <lineage>
        <taxon>Eukaryota</taxon>
        <taxon>Metazoa</taxon>
        <taxon>Ecdysozoa</taxon>
        <taxon>Nematoda</taxon>
        <taxon>Chromadorea</taxon>
        <taxon>Rhabditida</taxon>
        <taxon>Tylenchina</taxon>
        <taxon>Tylenchomorpha</taxon>
        <taxon>Tylenchoidea</taxon>
        <taxon>Meloidogynidae</taxon>
        <taxon>Meloidogyninae</taxon>
        <taxon>Meloidogyne</taxon>
        <taxon>Meloidogyne incognita group</taxon>
    </lineage>
</organism>
<dbReference type="GO" id="GO:0005524">
    <property type="term" value="F:ATP binding"/>
    <property type="evidence" value="ECO:0007669"/>
    <property type="project" value="InterPro"/>
</dbReference>
<feature type="domain" description="Protein kinase" evidence="1">
    <location>
        <begin position="1"/>
        <end position="78"/>
    </location>
</feature>
<dbReference type="Pfam" id="PF07714">
    <property type="entry name" value="PK_Tyr_Ser-Thr"/>
    <property type="match status" value="1"/>
</dbReference>
<dbReference type="InterPro" id="IPR000719">
    <property type="entry name" value="Prot_kinase_dom"/>
</dbReference>
<dbReference type="GO" id="GO:0005886">
    <property type="term" value="C:plasma membrane"/>
    <property type="evidence" value="ECO:0007669"/>
    <property type="project" value="TreeGrafter"/>
</dbReference>
<dbReference type="InterPro" id="IPR050122">
    <property type="entry name" value="RTK"/>
</dbReference>
<protein>
    <submittedName>
        <fullName evidence="3">Protein kinase domain-containing protein</fullName>
    </submittedName>
</protein>